<keyword evidence="3" id="KW-1185">Reference proteome</keyword>
<protein>
    <recommendedName>
        <fullName evidence="1">DnaJ homologue subfamily C member 28 conserved domain-containing protein</fullName>
    </recommendedName>
</protein>
<accession>A0A1I4R165</accession>
<dbReference type="InterPro" id="IPR018961">
    <property type="entry name" value="DnaJ_homolog_subfam-C_membr-28"/>
</dbReference>
<dbReference type="STRING" id="334253.SAMN04487943_11959"/>
<dbReference type="AlphaFoldDB" id="A0A1I4R165"/>
<sequence>MDVFSQLAEERIKQALKDGEFDDIKGKGKPQKKDPLEHVPADLRMSYRIMKNSGYLPEEVQLNKELASLRDLLKLCKDDNDKQRIEKRISEKELQFQIMLEKRNMKQTSTYKRYSSKINRLF</sequence>
<reference evidence="3" key="1">
    <citation type="submission" date="2016-10" db="EMBL/GenBank/DDBJ databases">
        <authorList>
            <person name="Varghese N."/>
            <person name="Submissions S."/>
        </authorList>
    </citation>
    <scope>NUCLEOTIDE SEQUENCE [LARGE SCALE GENOMIC DNA]</scope>
    <source>
        <strain evidence="3">CGMCC 1.4250</strain>
    </source>
</reference>
<dbReference type="Pfam" id="PF09350">
    <property type="entry name" value="DJC28_CD"/>
    <property type="match status" value="1"/>
</dbReference>
<dbReference type="PANTHER" id="PTHR39158:SF1">
    <property type="entry name" value="DNAJ HOMOLOG SUBFAMILY C MEMBER 28"/>
    <property type="match status" value="1"/>
</dbReference>
<proteinExistence type="predicted"/>
<evidence type="ECO:0000313" key="2">
    <source>
        <dbReference type="EMBL" id="SFM45997.1"/>
    </source>
</evidence>
<dbReference type="PANTHER" id="PTHR39158">
    <property type="entry name" value="OS08G0560600 PROTEIN"/>
    <property type="match status" value="1"/>
</dbReference>
<dbReference type="EMBL" id="FOTR01000019">
    <property type="protein sequence ID" value="SFM45997.1"/>
    <property type="molecule type" value="Genomic_DNA"/>
</dbReference>
<name>A0A1I4R165_9BACI</name>
<evidence type="ECO:0000313" key="3">
    <source>
        <dbReference type="Proteomes" id="UP000198565"/>
    </source>
</evidence>
<feature type="domain" description="DnaJ homologue subfamily C member 28 conserved" evidence="1">
    <location>
        <begin position="7"/>
        <end position="73"/>
    </location>
</feature>
<organism evidence="2 3">
    <name type="scientific">Gracilibacillus orientalis</name>
    <dbReference type="NCBI Taxonomy" id="334253"/>
    <lineage>
        <taxon>Bacteria</taxon>
        <taxon>Bacillati</taxon>
        <taxon>Bacillota</taxon>
        <taxon>Bacilli</taxon>
        <taxon>Bacillales</taxon>
        <taxon>Bacillaceae</taxon>
        <taxon>Gracilibacillus</taxon>
    </lineage>
</organism>
<dbReference type="RefSeq" id="WP_091486494.1">
    <property type="nucleotide sequence ID" value="NZ_FOTR01000019.1"/>
</dbReference>
<evidence type="ECO:0000259" key="1">
    <source>
        <dbReference type="Pfam" id="PF09350"/>
    </source>
</evidence>
<dbReference type="Proteomes" id="UP000198565">
    <property type="component" value="Unassembled WGS sequence"/>
</dbReference>
<dbReference type="OrthoDB" id="9798476at2"/>
<gene>
    <name evidence="2" type="ORF">SAMN04487943_11959</name>
</gene>
<dbReference type="InterPro" id="IPR052573">
    <property type="entry name" value="DnaJ_C_subfamily_28"/>
</dbReference>